<protein>
    <submittedName>
        <fullName evidence="1">Uncharacterized protein</fullName>
    </submittedName>
</protein>
<evidence type="ECO:0000313" key="1">
    <source>
        <dbReference type="EMBL" id="KAJ1081847.1"/>
    </source>
</evidence>
<comment type="caution">
    <text evidence="1">The sequence shown here is derived from an EMBL/GenBank/DDBJ whole genome shotgun (WGS) entry which is preliminary data.</text>
</comment>
<gene>
    <name evidence="1" type="ORF">NDU88_002020</name>
</gene>
<accession>A0AAV7KT12</accession>
<name>A0AAV7KT12_PLEWA</name>
<dbReference type="EMBL" id="JANPWB010000016">
    <property type="protein sequence ID" value="KAJ1081847.1"/>
    <property type="molecule type" value="Genomic_DNA"/>
</dbReference>
<proteinExistence type="predicted"/>
<sequence length="156" mass="17037">MEDPTCWVSKEIGGVTMPAGKVGRQLGLPAEPMMSPGCCLEEIGGIRQPQREQPGYTPTAMHTTLHRVVPGGQSADALARLVSKVNVDELELDYDERSDEWEKGEGCEHDVVRQLVLQSNRRSGAMEKSVGVLQKSSLMTETPLGSRRCFAVEVAK</sequence>
<evidence type="ECO:0000313" key="2">
    <source>
        <dbReference type="Proteomes" id="UP001066276"/>
    </source>
</evidence>
<reference evidence="1" key="1">
    <citation type="journal article" date="2022" name="bioRxiv">
        <title>Sequencing and chromosome-scale assembly of the giantPleurodeles waltlgenome.</title>
        <authorList>
            <person name="Brown T."/>
            <person name="Elewa A."/>
            <person name="Iarovenko S."/>
            <person name="Subramanian E."/>
            <person name="Araus A.J."/>
            <person name="Petzold A."/>
            <person name="Susuki M."/>
            <person name="Suzuki K.-i.T."/>
            <person name="Hayashi T."/>
            <person name="Toyoda A."/>
            <person name="Oliveira C."/>
            <person name="Osipova E."/>
            <person name="Leigh N.D."/>
            <person name="Simon A."/>
            <person name="Yun M.H."/>
        </authorList>
    </citation>
    <scope>NUCLEOTIDE SEQUENCE</scope>
    <source>
        <strain evidence="1">20211129_DDA</strain>
        <tissue evidence="1">Liver</tissue>
    </source>
</reference>
<organism evidence="1 2">
    <name type="scientific">Pleurodeles waltl</name>
    <name type="common">Iberian ribbed newt</name>
    <dbReference type="NCBI Taxonomy" id="8319"/>
    <lineage>
        <taxon>Eukaryota</taxon>
        <taxon>Metazoa</taxon>
        <taxon>Chordata</taxon>
        <taxon>Craniata</taxon>
        <taxon>Vertebrata</taxon>
        <taxon>Euteleostomi</taxon>
        <taxon>Amphibia</taxon>
        <taxon>Batrachia</taxon>
        <taxon>Caudata</taxon>
        <taxon>Salamandroidea</taxon>
        <taxon>Salamandridae</taxon>
        <taxon>Pleurodelinae</taxon>
        <taxon>Pleurodeles</taxon>
    </lineage>
</organism>
<dbReference type="AlphaFoldDB" id="A0AAV7KT12"/>
<dbReference type="Proteomes" id="UP001066276">
    <property type="component" value="Chromosome 12"/>
</dbReference>
<keyword evidence="2" id="KW-1185">Reference proteome</keyword>